<evidence type="ECO:0000256" key="6">
    <source>
        <dbReference type="RuleBase" id="RU004241"/>
    </source>
</evidence>
<evidence type="ECO:0000256" key="4">
    <source>
        <dbReference type="ARBA" id="ARBA00023002"/>
    </source>
</evidence>
<dbReference type="GO" id="GO:0042744">
    <property type="term" value="P:hydrogen peroxide catabolic process"/>
    <property type="evidence" value="ECO:0007669"/>
    <property type="project" value="TreeGrafter"/>
</dbReference>
<sequence length="535" mass="57789">MAFSHNYLLFSSVLSVLAIVGNGYVWPSPVLDRMESIMFQQSGLLREGFVDGVSPCGFGTNIEGRQNAAEWVRTAFHDMATHDAQAGTGGLDASIMFETERPENLGSAFNNTFGFFFSFHSYRASMADLIALGVYASLRSCNGPRVPIRVGRIDATEAGPPGVPEPTHDLDTIVSKFASMGFSKQDMIQMVACGHSLGGVHGNDFPQMVGSDSVEAFAHFDTTFANYDSAVVTEYLQDTTQNPLVKGPNETNSDLRVFSVDGNKTMEAMADNAVFQTTCASILERMINTVPSNVALSEPLSPLPVKPITPKTTLNSDGTITFEGFIRVGTTERNDTELAVTMQYANADGTTSSSNVIEAIPIRAQGGSGSGIAGDFNYNAYQFSAALTNGISQFNVSVKPSSSGIEHYDNEGHGFPYRDDIIIQEPQSCLISTQPDGNGNFNLTVVAAVKEKLISTPTYLQVIEKFPRQGVLIPGLVERKVEMKAFQDTTFGYKLLSGSYLLPSVSWLTEYKVINGDSQDDFRSTGSLTDSCGPF</sequence>
<dbReference type="InterPro" id="IPR002016">
    <property type="entry name" value="Haem_peroxidase"/>
</dbReference>
<evidence type="ECO:0000259" key="8">
    <source>
        <dbReference type="PROSITE" id="PS50873"/>
    </source>
</evidence>
<feature type="signal peptide" evidence="7">
    <location>
        <begin position="1"/>
        <end position="18"/>
    </location>
</feature>
<protein>
    <recommendedName>
        <fullName evidence="7">Peroxidase</fullName>
        <ecNumber evidence="7">1.11.1.-</ecNumber>
    </recommendedName>
</protein>
<keyword evidence="2" id="KW-0349">Heme</keyword>
<accession>A0AAW0FY49</accession>
<gene>
    <name evidence="9" type="ORF">QCA50_010662</name>
</gene>
<dbReference type="GO" id="GO:0046872">
    <property type="term" value="F:metal ion binding"/>
    <property type="evidence" value="ECO:0007669"/>
    <property type="project" value="UniProtKB-UniRule"/>
</dbReference>
<keyword evidence="7" id="KW-0732">Signal</keyword>
<evidence type="ECO:0000313" key="10">
    <source>
        <dbReference type="Proteomes" id="UP001385951"/>
    </source>
</evidence>
<comment type="caution">
    <text evidence="9">The sequence shown here is derived from an EMBL/GenBank/DDBJ whole genome shotgun (WGS) entry which is preliminary data.</text>
</comment>
<dbReference type="InterPro" id="IPR044831">
    <property type="entry name" value="Ccp1-like"/>
</dbReference>
<dbReference type="Pfam" id="PF00141">
    <property type="entry name" value="peroxidase"/>
    <property type="match status" value="1"/>
</dbReference>
<keyword evidence="3" id="KW-0479">Metal-binding</keyword>
<keyword evidence="10" id="KW-1185">Reference proteome</keyword>
<dbReference type="GO" id="GO:0004601">
    <property type="term" value="F:peroxidase activity"/>
    <property type="evidence" value="ECO:0007669"/>
    <property type="project" value="UniProtKB-KW"/>
</dbReference>
<dbReference type="Gene3D" id="1.10.520.10">
    <property type="match status" value="1"/>
</dbReference>
<feature type="chain" id="PRO_5043100101" description="Peroxidase" evidence="7">
    <location>
        <begin position="19"/>
        <end position="535"/>
    </location>
</feature>
<evidence type="ECO:0000256" key="3">
    <source>
        <dbReference type="ARBA" id="ARBA00022723"/>
    </source>
</evidence>
<dbReference type="PROSITE" id="PS50873">
    <property type="entry name" value="PEROXIDASE_4"/>
    <property type="match status" value="1"/>
</dbReference>
<dbReference type="PRINTS" id="PR00458">
    <property type="entry name" value="PEROXIDASE"/>
</dbReference>
<dbReference type="PANTHER" id="PTHR31356:SF53">
    <property type="entry name" value="HEME PEROXIDASE"/>
    <property type="match status" value="1"/>
</dbReference>
<comment type="similarity">
    <text evidence="6">Belongs to the peroxidase family.</text>
</comment>
<dbReference type="Proteomes" id="UP001385951">
    <property type="component" value="Unassembled WGS sequence"/>
</dbReference>
<evidence type="ECO:0000256" key="7">
    <source>
        <dbReference type="RuleBase" id="RU363051"/>
    </source>
</evidence>
<dbReference type="InterPro" id="IPR010255">
    <property type="entry name" value="Haem_peroxidase_sf"/>
</dbReference>
<dbReference type="GO" id="GO:0034599">
    <property type="term" value="P:cellular response to oxidative stress"/>
    <property type="evidence" value="ECO:0007669"/>
    <property type="project" value="InterPro"/>
</dbReference>
<dbReference type="EMBL" id="JASBNA010000017">
    <property type="protein sequence ID" value="KAK7686438.1"/>
    <property type="molecule type" value="Genomic_DNA"/>
</dbReference>
<evidence type="ECO:0000256" key="5">
    <source>
        <dbReference type="ARBA" id="ARBA00023004"/>
    </source>
</evidence>
<keyword evidence="5" id="KW-0408">Iron</keyword>
<dbReference type="GO" id="GO:0020037">
    <property type="term" value="F:heme binding"/>
    <property type="evidence" value="ECO:0007669"/>
    <property type="project" value="UniProtKB-UniRule"/>
</dbReference>
<evidence type="ECO:0000256" key="1">
    <source>
        <dbReference type="ARBA" id="ARBA00022559"/>
    </source>
</evidence>
<dbReference type="GO" id="GO:0000302">
    <property type="term" value="P:response to reactive oxygen species"/>
    <property type="evidence" value="ECO:0007669"/>
    <property type="project" value="TreeGrafter"/>
</dbReference>
<feature type="domain" description="Plant heme peroxidase family profile" evidence="8">
    <location>
        <begin position="125"/>
        <end position="334"/>
    </location>
</feature>
<proteinExistence type="inferred from homology"/>
<evidence type="ECO:0000313" key="9">
    <source>
        <dbReference type="EMBL" id="KAK7686438.1"/>
    </source>
</evidence>
<name>A0AAW0FY49_9APHY</name>
<dbReference type="AlphaFoldDB" id="A0AAW0FY49"/>
<keyword evidence="1 7" id="KW-0575">Peroxidase</keyword>
<dbReference type="SUPFAM" id="SSF48113">
    <property type="entry name" value="Heme-dependent peroxidases"/>
    <property type="match status" value="1"/>
</dbReference>
<evidence type="ECO:0000256" key="2">
    <source>
        <dbReference type="ARBA" id="ARBA00022617"/>
    </source>
</evidence>
<keyword evidence="4 7" id="KW-0560">Oxidoreductase</keyword>
<reference evidence="9 10" key="1">
    <citation type="submission" date="2022-09" db="EMBL/GenBank/DDBJ databases">
        <authorList>
            <person name="Palmer J.M."/>
        </authorList>
    </citation>
    <scope>NUCLEOTIDE SEQUENCE [LARGE SCALE GENOMIC DNA]</scope>
    <source>
        <strain evidence="9 10">DSM 7382</strain>
    </source>
</reference>
<organism evidence="9 10">
    <name type="scientific">Cerrena zonata</name>
    <dbReference type="NCBI Taxonomy" id="2478898"/>
    <lineage>
        <taxon>Eukaryota</taxon>
        <taxon>Fungi</taxon>
        <taxon>Dikarya</taxon>
        <taxon>Basidiomycota</taxon>
        <taxon>Agaricomycotina</taxon>
        <taxon>Agaricomycetes</taxon>
        <taxon>Polyporales</taxon>
        <taxon>Cerrenaceae</taxon>
        <taxon>Cerrena</taxon>
    </lineage>
</organism>
<dbReference type="EC" id="1.11.1.-" evidence="7"/>
<dbReference type="PANTHER" id="PTHR31356">
    <property type="entry name" value="THYLAKOID LUMENAL 29 KDA PROTEIN, CHLOROPLASTIC-RELATED"/>
    <property type="match status" value="1"/>
</dbReference>